<dbReference type="Proteomes" id="UP001596227">
    <property type="component" value="Unassembled WGS sequence"/>
</dbReference>
<dbReference type="InterPro" id="IPR015942">
    <property type="entry name" value="Asp/Glu/hydantoin_racemase"/>
</dbReference>
<comment type="function">
    <text evidence="7">Provides the (R)-glutamate required for cell wall biosynthesis.</text>
</comment>
<dbReference type="NCBIfam" id="TIGR00067">
    <property type="entry name" value="glut_race"/>
    <property type="match status" value="1"/>
</dbReference>
<sequence>MEKYDAPIGVFDSGVGGISTLRTLTKALPQEDFIFYGDSKNAPYGEKSAATVTSLSTQVVEQLRAHAVKAIVIACNTATSAAKPALVVAYPELPILGIEPALKEAVDAGKKHILVMATPLTLSRPKYLAQRNRFSDRAMIQSLPCPGLADLIEGGEAQLPAIRKLLTTLLTPVSDQPIDGVVLGCTHYPFIEGLIREKFAPATTFYDGYRGIAANLKQTLQQADLLRPDRHQQTVTFLSSRDTPAEIALYQHLYAHGIDLA</sequence>
<dbReference type="InterPro" id="IPR001920">
    <property type="entry name" value="Asp/Glu_race"/>
</dbReference>
<proteinExistence type="inferred from homology"/>
<feature type="binding site" evidence="7">
    <location>
        <begin position="44"/>
        <end position="45"/>
    </location>
    <ligand>
        <name>substrate</name>
    </ligand>
</feature>
<feature type="active site" description="Proton donor/acceptor" evidence="7">
    <location>
        <position position="75"/>
    </location>
</feature>
<keyword evidence="3 7" id="KW-0133">Cell shape</keyword>
<evidence type="ECO:0000256" key="2">
    <source>
        <dbReference type="ARBA" id="ARBA00013090"/>
    </source>
</evidence>
<dbReference type="PROSITE" id="PS00924">
    <property type="entry name" value="ASP_GLU_RACEMASE_2"/>
    <property type="match status" value="1"/>
</dbReference>
<gene>
    <name evidence="7 8" type="primary">murI</name>
    <name evidence="8" type="ORF">ACFQH1_02140</name>
</gene>
<reference evidence="9" key="1">
    <citation type="journal article" date="2019" name="Int. J. Syst. Evol. Microbiol.">
        <title>The Global Catalogue of Microorganisms (GCM) 10K type strain sequencing project: providing services to taxonomists for standard genome sequencing and annotation.</title>
        <authorList>
            <consortium name="The Broad Institute Genomics Platform"/>
            <consortium name="The Broad Institute Genome Sequencing Center for Infectious Disease"/>
            <person name="Wu L."/>
            <person name="Ma J."/>
        </authorList>
    </citation>
    <scope>NUCLEOTIDE SEQUENCE [LARGE SCALE GENOMIC DNA]</scope>
    <source>
        <strain evidence="9">CCM 8934</strain>
    </source>
</reference>
<feature type="active site" description="Proton donor/acceptor" evidence="7">
    <location>
        <position position="185"/>
    </location>
</feature>
<dbReference type="PANTHER" id="PTHR21198:SF3">
    <property type="entry name" value="GLUTAMATE RACEMASE"/>
    <property type="match status" value="1"/>
</dbReference>
<dbReference type="SUPFAM" id="SSF53681">
    <property type="entry name" value="Aspartate/glutamate racemase"/>
    <property type="match status" value="2"/>
</dbReference>
<feature type="binding site" evidence="7">
    <location>
        <begin position="76"/>
        <end position="77"/>
    </location>
    <ligand>
        <name>substrate</name>
    </ligand>
</feature>
<evidence type="ECO:0000256" key="4">
    <source>
        <dbReference type="ARBA" id="ARBA00022984"/>
    </source>
</evidence>
<dbReference type="InterPro" id="IPR018187">
    <property type="entry name" value="Asp/Glu_racemase_AS_1"/>
</dbReference>
<evidence type="ECO:0000313" key="9">
    <source>
        <dbReference type="Proteomes" id="UP001596227"/>
    </source>
</evidence>
<dbReference type="Gene3D" id="3.40.50.1860">
    <property type="match status" value="2"/>
</dbReference>
<keyword evidence="6 7" id="KW-0961">Cell wall biogenesis/degradation</keyword>
<protein>
    <recommendedName>
        <fullName evidence="2 7">Glutamate racemase</fullName>
        <ecNumber evidence="2 7">5.1.1.3</ecNumber>
    </recommendedName>
</protein>
<keyword evidence="9" id="KW-1185">Reference proteome</keyword>
<dbReference type="PANTHER" id="PTHR21198">
    <property type="entry name" value="GLUTAMATE RACEMASE"/>
    <property type="match status" value="1"/>
</dbReference>
<keyword evidence="5 7" id="KW-0413">Isomerase</keyword>
<dbReference type="PROSITE" id="PS00923">
    <property type="entry name" value="ASP_GLU_RACEMASE_1"/>
    <property type="match status" value="1"/>
</dbReference>
<accession>A0ABW1UD59</accession>
<comment type="similarity">
    <text evidence="7">Belongs to the aspartate/glutamate racemases family.</text>
</comment>
<keyword evidence="4 7" id="KW-0573">Peptidoglycan synthesis</keyword>
<dbReference type="EMBL" id="JBHSSB010000004">
    <property type="protein sequence ID" value="MFC6294036.1"/>
    <property type="molecule type" value="Genomic_DNA"/>
</dbReference>
<comment type="pathway">
    <text evidence="7">Cell wall biogenesis; peptidoglycan biosynthesis.</text>
</comment>
<evidence type="ECO:0000256" key="5">
    <source>
        <dbReference type="ARBA" id="ARBA00023235"/>
    </source>
</evidence>
<dbReference type="Pfam" id="PF01177">
    <property type="entry name" value="Asp_Glu_race"/>
    <property type="match status" value="1"/>
</dbReference>
<dbReference type="RefSeq" id="WP_137607539.1">
    <property type="nucleotide sequence ID" value="NZ_BJDH01000005.1"/>
</dbReference>
<comment type="catalytic activity">
    <reaction evidence="1 7">
        <text>L-glutamate = D-glutamate</text>
        <dbReference type="Rhea" id="RHEA:12813"/>
        <dbReference type="ChEBI" id="CHEBI:29985"/>
        <dbReference type="ChEBI" id="CHEBI:29986"/>
        <dbReference type="EC" id="5.1.1.3"/>
    </reaction>
</comment>
<evidence type="ECO:0000313" key="8">
    <source>
        <dbReference type="EMBL" id="MFC6294036.1"/>
    </source>
</evidence>
<evidence type="ECO:0000256" key="1">
    <source>
        <dbReference type="ARBA" id="ARBA00001602"/>
    </source>
</evidence>
<feature type="binding site" evidence="7">
    <location>
        <begin position="186"/>
        <end position="187"/>
    </location>
    <ligand>
        <name>substrate</name>
    </ligand>
</feature>
<dbReference type="InterPro" id="IPR004391">
    <property type="entry name" value="Glu_race"/>
</dbReference>
<comment type="caution">
    <text evidence="8">The sequence shown here is derived from an EMBL/GenBank/DDBJ whole genome shotgun (WGS) entry which is preliminary data.</text>
</comment>
<evidence type="ECO:0000256" key="3">
    <source>
        <dbReference type="ARBA" id="ARBA00022960"/>
    </source>
</evidence>
<dbReference type="HAMAP" id="MF_00258">
    <property type="entry name" value="Glu_racemase"/>
    <property type="match status" value="1"/>
</dbReference>
<evidence type="ECO:0000256" key="7">
    <source>
        <dbReference type="HAMAP-Rule" id="MF_00258"/>
    </source>
</evidence>
<dbReference type="InterPro" id="IPR033134">
    <property type="entry name" value="Asp/Glu_racemase_AS_2"/>
</dbReference>
<dbReference type="GO" id="GO:0008881">
    <property type="term" value="F:glutamate racemase activity"/>
    <property type="evidence" value="ECO:0007669"/>
    <property type="project" value="UniProtKB-EC"/>
</dbReference>
<feature type="binding site" evidence="7">
    <location>
        <begin position="12"/>
        <end position="13"/>
    </location>
    <ligand>
        <name>substrate</name>
    </ligand>
</feature>
<name>A0ABW1UD59_9LACO</name>
<organism evidence="8 9">
    <name type="scientific">Lactiplantibacillus daoliensis</name>
    <dbReference type="NCBI Taxonomy" id="2559916"/>
    <lineage>
        <taxon>Bacteria</taxon>
        <taxon>Bacillati</taxon>
        <taxon>Bacillota</taxon>
        <taxon>Bacilli</taxon>
        <taxon>Lactobacillales</taxon>
        <taxon>Lactobacillaceae</taxon>
        <taxon>Lactiplantibacillus</taxon>
    </lineage>
</organism>
<evidence type="ECO:0000256" key="6">
    <source>
        <dbReference type="ARBA" id="ARBA00023316"/>
    </source>
</evidence>
<dbReference type="EC" id="5.1.1.3" evidence="2 7"/>